<protein>
    <submittedName>
        <fullName evidence="2">Uncharacterized protein</fullName>
    </submittedName>
</protein>
<feature type="signal peptide" evidence="1">
    <location>
        <begin position="1"/>
        <end position="16"/>
    </location>
</feature>
<feature type="chain" id="PRO_5044850174" evidence="1">
    <location>
        <begin position="17"/>
        <end position="96"/>
    </location>
</feature>
<dbReference type="Proteomes" id="UP001519460">
    <property type="component" value="Unassembled WGS sequence"/>
</dbReference>
<evidence type="ECO:0000256" key="1">
    <source>
        <dbReference type="SAM" id="SignalP"/>
    </source>
</evidence>
<gene>
    <name evidence="2" type="ORF">BaRGS_00024552</name>
</gene>
<comment type="caution">
    <text evidence="2">The sequence shown here is derived from an EMBL/GenBank/DDBJ whole genome shotgun (WGS) entry which is preliminary data.</text>
</comment>
<name>A0ABD0KAT9_9CAEN</name>
<reference evidence="2 3" key="1">
    <citation type="journal article" date="2023" name="Sci. Data">
        <title>Genome assembly of the Korean intertidal mud-creeper Batillaria attramentaria.</title>
        <authorList>
            <person name="Patra A.K."/>
            <person name="Ho P.T."/>
            <person name="Jun S."/>
            <person name="Lee S.J."/>
            <person name="Kim Y."/>
            <person name="Won Y.J."/>
        </authorList>
    </citation>
    <scope>NUCLEOTIDE SEQUENCE [LARGE SCALE GENOMIC DNA]</scope>
    <source>
        <strain evidence="2">Wonlab-2016</strain>
    </source>
</reference>
<dbReference type="AlphaFoldDB" id="A0ABD0KAT9"/>
<organism evidence="2 3">
    <name type="scientific">Batillaria attramentaria</name>
    <dbReference type="NCBI Taxonomy" id="370345"/>
    <lineage>
        <taxon>Eukaryota</taxon>
        <taxon>Metazoa</taxon>
        <taxon>Spiralia</taxon>
        <taxon>Lophotrochozoa</taxon>
        <taxon>Mollusca</taxon>
        <taxon>Gastropoda</taxon>
        <taxon>Caenogastropoda</taxon>
        <taxon>Sorbeoconcha</taxon>
        <taxon>Cerithioidea</taxon>
        <taxon>Batillariidae</taxon>
        <taxon>Batillaria</taxon>
    </lineage>
</organism>
<keyword evidence="1" id="KW-0732">Signal</keyword>
<evidence type="ECO:0000313" key="3">
    <source>
        <dbReference type="Proteomes" id="UP001519460"/>
    </source>
</evidence>
<proteinExistence type="predicted"/>
<sequence length="96" mass="10368">MLVLALRASVAGMVSSDEGMGRGQEFVAKLATGGKRTLVYPKGIRDAVRQRFQDPAAGSYDDQYEDEGTAYHVTMEDILAAKWRAPPKSCKLCGSA</sequence>
<evidence type="ECO:0000313" key="2">
    <source>
        <dbReference type="EMBL" id="KAK7484182.1"/>
    </source>
</evidence>
<accession>A0ABD0KAT9</accession>
<keyword evidence="3" id="KW-1185">Reference proteome</keyword>
<dbReference type="EMBL" id="JACVVK020000214">
    <property type="protein sequence ID" value="KAK7484182.1"/>
    <property type="molecule type" value="Genomic_DNA"/>
</dbReference>